<organism evidence="4 5">
    <name type="scientific">Pseudovirgaria hyperparasitica</name>
    <dbReference type="NCBI Taxonomy" id="470096"/>
    <lineage>
        <taxon>Eukaryota</taxon>
        <taxon>Fungi</taxon>
        <taxon>Dikarya</taxon>
        <taxon>Ascomycota</taxon>
        <taxon>Pezizomycotina</taxon>
        <taxon>Dothideomycetes</taxon>
        <taxon>Dothideomycetes incertae sedis</taxon>
        <taxon>Acrospermales</taxon>
        <taxon>Acrospermaceae</taxon>
        <taxon>Pseudovirgaria</taxon>
    </lineage>
</organism>
<dbReference type="PANTHER" id="PTHR11188">
    <property type="entry name" value="ARRESTIN DOMAIN CONTAINING PROTEIN"/>
    <property type="match status" value="1"/>
</dbReference>
<dbReference type="SMART" id="SM01017">
    <property type="entry name" value="Arrestin_C"/>
    <property type="match status" value="1"/>
</dbReference>
<dbReference type="PANTHER" id="PTHR11188:SF17">
    <property type="entry name" value="FI21816P1"/>
    <property type="match status" value="1"/>
</dbReference>
<dbReference type="GO" id="GO:0005829">
    <property type="term" value="C:cytosol"/>
    <property type="evidence" value="ECO:0007669"/>
    <property type="project" value="TreeGrafter"/>
</dbReference>
<evidence type="ECO:0000256" key="2">
    <source>
        <dbReference type="SAM" id="MobiDB-lite"/>
    </source>
</evidence>
<feature type="non-terminal residue" evidence="4">
    <location>
        <position position="644"/>
    </location>
</feature>
<feature type="region of interest" description="Disordered" evidence="2">
    <location>
        <begin position="582"/>
        <end position="611"/>
    </location>
</feature>
<dbReference type="GO" id="GO:0070086">
    <property type="term" value="P:ubiquitin-dependent endocytosis"/>
    <property type="evidence" value="ECO:0007669"/>
    <property type="project" value="TreeGrafter"/>
</dbReference>
<gene>
    <name evidence="4" type="ORF">EJ05DRAFT_438960</name>
</gene>
<dbReference type="InterPro" id="IPR011022">
    <property type="entry name" value="Arrestin_C-like"/>
</dbReference>
<feature type="compositionally biased region" description="Low complexity" evidence="2">
    <location>
        <begin position="92"/>
        <end position="112"/>
    </location>
</feature>
<sequence>MLIFLEPQRSGSIRSDHSRDRPSLDILNDYVPLLPPAPLRRNEPQANENIPPPVPKAPVSNWANAQRPLSDIRELTEPSLVEDANRRKAPESGLLRNLSLTRRSSVENSSSNRHARGEDSRGRLSPRRSPRKDQDRSSIYSIPPNNVPPRSSSHHRRERSSSRSRGGHSAPPLPPPPSARPEYITRKGQPSSPVKATADRLDPVTSENTRRIPSRTFYRESQLTDIAEFPIHRHPRINIEIHLGASLYVGGGTIEGTARISIDDAERIRHKRALALARISVDLVGIEEITGAKKSVFLNLATELVDPENPPPHGMVESLKQISAIDTFWHLAPSISVLPFSLSLPLDVGPPPFISRIARIRYLLSVTLLVRDQGKQYLVRQSQDVTVIPVYDPEKALMSLPSPLTAEDEFIRSRDHGLEVIHVTAGLHRQVWVSGTSIFVDIHVANNSSKNIKRLELQLERDILCYKHAAASTMEKSASQGRIFDANDRSILSRSITKAGGGTWSGIAAHTTEIRTCDLELPRGHATVKCGKFFEVRYFLNVVVSSAHTKLVTIQLPIVLIHMNSLDIVPNSVAQVAAAIEEKRSNSNPADDPPTSSPRLRRRPSVTVQGRAFAAPRFQSLDRMRSETEVIQHLGRDLEASPRK</sequence>
<dbReference type="InterPro" id="IPR050357">
    <property type="entry name" value="Arrestin_domain-protein"/>
</dbReference>
<dbReference type="Gene3D" id="2.60.40.640">
    <property type="match status" value="2"/>
</dbReference>
<reference evidence="4" key="1">
    <citation type="journal article" date="2020" name="Stud. Mycol.">
        <title>101 Dothideomycetes genomes: a test case for predicting lifestyles and emergence of pathogens.</title>
        <authorList>
            <person name="Haridas S."/>
            <person name="Albert R."/>
            <person name="Binder M."/>
            <person name="Bloem J."/>
            <person name="Labutti K."/>
            <person name="Salamov A."/>
            <person name="Andreopoulos B."/>
            <person name="Baker S."/>
            <person name="Barry K."/>
            <person name="Bills G."/>
            <person name="Bluhm B."/>
            <person name="Cannon C."/>
            <person name="Castanera R."/>
            <person name="Culley D."/>
            <person name="Daum C."/>
            <person name="Ezra D."/>
            <person name="Gonzalez J."/>
            <person name="Henrissat B."/>
            <person name="Kuo A."/>
            <person name="Liang C."/>
            <person name="Lipzen A."/>
            <person name="Lutzoni F."/>
            <person name="Magnuson J."/>
            <person name="Mondo S."/>
            <person name="Nolan M."/>
            <person name="Ohm R."/>
            <person name="Pangilinan J."/>
            <person name="Park H.-J."/>
            <person name="Ramirez L."/>
            <person name="Alfaro M."/>
            <person name="Sun H."/>
            <person name="Tritt A."/>
            <person name="Yoshinaga Y."/>
            <person name="Zwiers L.-H."/>
            <person name="Turgeon B."/>
            <person name="Goodwin S."/>
            <person name="Spatafora J."/>
            <person name="Crous P."/>
            <person name="Grigoriev I."/>
        </authorList>
    </citation>
    <scope>NUCLEOTIDE SEQUENCE</scope>
    <source>
        <strain evidence="4">CBS 121739</strain>
    </source>
</reference>
<feature type="region of interest" description="Disordered" evidence="2">
    <location>
        <begin position="1"/>
        <end position="213"/>
    </location>
</feature>
<keyword evidence="5" id="KW-1185">Reference proteome</keyword>
<dbReference type="GO" id="GO:0031625">
    <property type="term" value="F:ubiquitin protein ligase binding"/>
    <property type="evidence" value="ECO:0007669"/>
    <property type="project" value="TreeGrafter"/>
</dbReference>
<evidence type="ECO:0000256" key="1">
    <source>
        <dbReference type="ARBA" id="ARBA00005298"/>
    </source>
</evidence>
<feature type="domain" description="Arrestin C-terminal-like" evidence="3">
    <location>
        <begin position="417"/>
        <end position="565"/>
    </location>
</feature>
<name>A0A6A6W4R7_9PEZI</name>
<dbReference type="SUPFAM" id="SSF81296">
    <property type="entry name" value="E set domains"/>
    <property type="match status" value="1"/>
</dbReference>
<feature type="compositionally biased region" description="Basic and acidic residues" evidence="2">
    <location>
        <begin position="14"/>
        <end position="23"/>
    </location>
</feature>
<evidence type="ECO:0000313" key="5">
    <source>
        <dbReference type="Proteomes" id="UP000799437"/>
    </source>
</evidence>
<proteinExistence type="inferred from homology"/>
<accession>A0A6A6W4R7</accession>
<evidence type="ECO:0000313" key="4">
    <source>
        <dbReference type="EMBL" id="KAF2757872.1"/>
    </source>
</evidence>
<dbReference type="InterPro" id="IPR014752">
    <property type="entry name" value="Arrestin-like_C"/>
</dbReference>
<dbReference type="Pfam" id="PF02752">
    <property type="entry name" value="Arrestin_C"/>
    <property type="match status" value="1"/>
</dbReference>
<dbReference type="AlphaFoldDB" id="A0A6A6W4R7"/>
<dbReference type="InterPro" id="IPR014756">
    <property type="entry name" value="Ig_E-set"/>
</dbReference>
<dbReference type="GO" id="GO:0005886">
    <property type="term" value="C:plasma membrane"/>
    <property type="evidence" value="ECO:0007669"/>
    <property type="project" value="TreeGrafter"/>
</dbReference>
<dbReference type="GeneID" id="54482905"/>
<comment type="similarity">
    <text evidence="1">Belongs to the arrestin family.</text>
</comment>
<dbReference type="Proteomes" id="UP000799437">
    <property type="component" value="Unassembled WGS sequence"/>
</dbReference>
<evidence type="ECO:0000259" key="3">
    <source>
        <dbReference type="SMART" id="SM01017"/>
    </source>
</evidence>
<dbReference type="RefSeq" id="XP_033600323.1">
    <property type="nucleotide sequence ID" value="XM_033741851.1"/>
</dbReference>
<dbReference type="OrthoDB" id="298939at2759"/>
<dbReference type="GO" id="GO:0030674">
    <property type="term" value="F:protein-macromolecule adaptor activity"/>
    <property type="evidence" value="ECO:0007669"/>
    <property type="project" value="TreeGrafter"/>
</dbReference>
<protein>
    <recommendedName>
        <fullName evidence="3">Arrestin C-terminal-like domain-containing protein</fullName>
    </recommendedName>
</protein>
<dbReference type="EMBL" id="ML996572">
    <property type="protein sequence ID" value="KAF2757872.1"/>
    <property type="molecule type" value="Genomic_DNA"/>
</dbReference>